<name>A0A5C8ZTV2_9GAMM</name>
<dbReference type="AlphaFoldDB" id="A0A5C8ZTV2"/>
<dbReference type="SUPFAM" id="SSF51735">
    <property type="entry name" value="NAD(P)-binding Rossmann-fold domains"/>
    <property type="match status" value="1"/>
</dbReference>
<dbReference type="Gene3D" id="3.40.50.720">
    <property type="entry name" value="NAD(P)-binding Rossmann-like Domain"/>
    <property type="match status" value="1"/>
</dbReference>
<proteinExistence type="inferred from homology"/>
<protein>
    <submittedName>
        <fullName evidence="2">SDR family oxidoreductase</fullName>
    </submittedName>
</protein>
<comment type="caution">
    <text evidence="2">The sequence shown here is derived from an EMBL/GenBank/DDBJ whole genome shotgun (WGS) entry which is preliminary data.</text>
</comment>
<accession>A0A5C8ZTV2</accession>
<dbReference type="PANTHER" id="PTHR42879">
    <property type="entry name" value="3-OXOACYL-(ACYL-CARRIER-PROTEIN) REDUCTASE"/>
    <property type="match status" value="1"/>
</dbReference>
<dbReference type="InterPro" id="IPR020904">
    <property type="entry name" value="Sc_DH/Rdtase_CS"/>
</dbReference>
<reference evidence="2 3" key="1">
    <citation type="submission" date="2019-08" db="EMBL/GenBank/DDBJ databases">
        <title>Parahaliea maris sp. nov., isolated from the surface seawater.</title>
        <authorList>
            <person name="Liu Y."/>
        </authorList>
    </citation>
    <scope>NUCLEOTIDE SEQUENCE [LARGE SCALE GENOMIC DNA]</scope>
    <source>
        <strain evidence="2 3">HSLHS9</strain>
    </source>
</reference>
<evidence type="ECO:0000313" key="2">
    <source>
        <dbReference type="EMBL" id="TXS91886.1"/>
    </source>
</evidence>
<dbReference type="InterPro" id="IPR002347">
    <property type="entry name" value="SDR_fam"/>
</dbReference>
<dbReference type="RefSeq" id="WP_148069126.1">
    <property type="nucleotide sequence ID" value="NZ_VRZA01000005.1"/>
</dbReference>
<dbReference type="Proteomes" id="UP000321039">
    <property type="component" value="Unassembled WGS sequence"/>
</dbReference>
<dbReference type="PANTHER" id="PTHR42879:SF2">
    <property type="entry name" value="3-OXOACYL-[ACYL-CARRIER-PROTEIN] REDUCTASE FABG"/>
    <property type="match status" value="1"/>
</dbReference>
<comment type="similarity">
    <text evidence="1">Belongs to the short-chain dehydrogenases/reductases (SDR) family.</text>
</comment>
<dbReference type="FunFam" id="3.40.50.720:FF:000084">
    <property type="entry name" value="Short-chain dehydrogenase reductase"/>
    <property type="match status" value="1"/>
</dbReference>
<dbReference type="GO" id="GO:0032787">
    <property type="term" value="P:monocarboxylic acid metabolic process"/>
    <property type="evidence" value="ECO:0007669"/>
    <property type="project" value="UniProtKB-ARBA"/>
</dbReference>
<dbReference type="InterPro" id="IPR036291">
    <property type="entry name" value="NAD(P)-bd_dom_sf"/>
</dbReference>
<gene>
    <name evidence="2" type="ORF">FV139_14215</name>
</gene>
<dbReference type="PROSITE" id="PS00061">
    <property type="entry name" value="ADH_SHORT"/>
    <property type="match status" value="1"/>
</dbReference>
<evidence type="ECO:0000313" key="3">
    <source>
        <dbReference type="Proteomes" id="UP000321039"/>
    </source>
</evidence>
<dbReference type="Pfam" id="PF13561">
    <property type="entry name" value="adh_short_C2"/>
    <property type="match status" value="1"/>
</dbReference>
<organism evidence="2 3">
    <name type="scientific">Parahaliea maris</name>
    <dbReference type="NCBI Taxonomy" id="2716870"/>
    <lineage>
        <taxon>Bacteria</taxon>
        <taxon>Pseudomonadati</taxon>
        <taxon>Pseudomonadota</taxon>
        <taxon>Gammaproteobacteria</taxon>
        <taxon>Cellvibrionales</taxon>
        <taxon>Halieaceae</taxon>
        <taxon>Parahaliea</taxon>
    </lineage>
</organism>
<dbReference type="EMBL" id="VRZA01000005">
    <property type="protein sequence ID" value="TXS91886.1"/>
    <property type="molecule type" value="Genomic_DNA"/>
</dbReference>
<dbReference type="InterPro" id="IPR050259">
    <property type="entry name" value="SDR"/>
</dbReference>
<evidence type="ECO:0000256" key="1">
    <source>
        <dbReference type="ARBA" id="ARBA00006484"/>
    </source>
</evidence>
<dbReference type="CDD" id="cd05233">
    <property type="entry name" value="SDR_c"/>
    <property type="match status" value="1"/>
</dbReference>
<keyword evidence="3" id="KW-1185">Reference proteome</keyword>
<dbReference type="PRINTS" id="PR00081">
    <property type="entry name" value="GDHRDH"/>
</dbReference>
<sequence>MTTERTERVIVSGATSGIGRAIAIRLASRAAVVGVMGRREEAAREVAAQVEELGCKAEVLQADVSQPSAVEDAIGAFVAKYGGIDTVVSSAGIALTGLVNDFGLDAWDQMISTNLSGTFYLAKYTLPELIKTRGTFTAISSDAGTQGAQEFAAYCATKHGVNGLIKAMALDYGASGVRCNAVCPGFVETPMADQLLDGMSTEEVDYYKKSVPLGRFARPEEVANVVAHLSSTEAAYSHGMIYALDGGATSGYYSAPA</sequence>